<keyword evidence="1" id="KW-0812">Transmembrane</keyword>
<keyword evidence="2" id="KW-0645">Protease</keyword>
<evidence type="ECO:0000313" key="2">
    <source>
        <dbReference type="EMBL" id="WPX96308.1"/>
    </source>
</evidence>
<dbReference type="InterPro" id="IPR034122">
    <property type="entry name" value="Retropepsin-like_bacterial"/>
</dbReference>
<feature type="transmembrane region" description="Helical" evidence="1">
    <location>
        <begin position="60"/>
        <end position="80"/>
    </location>
</feature>
<dbReference type="GO" id="GO:0006508">
    <property type="term" value="P:proteolysis"/>
    <property type="evidence" value="ECO:0007669"/>
    <property type="project" value="UniProtKB-KW"/>
</dbReference>
<dbReference type="NCBIfam" id="TIGR02281">
    <property type="entry name" value="clan_AA_DTGA"/>
    <property type="match status" value="1"/>
</dbReference>
<dbReference type="InterPro" id="IPR011969">
    <property type="entry name" value="Clan_AA_Asp_peptidase_C"/>
</dbReference>
<dbReference type="CDD" id="cd05483">
    <property type="entry name" value="retropepsin_like_bacteria"/>
    <property type="match status" value="1"/>
</dbReference>
<dbReference type="Gene3D" id="2.40.70.10">
    <property type="entry name" value="Acid Proteases"/>
    <property type="match status" value="1"/>
</dbReference>
<dbReference type="SUPFAM" id="SSF50630">
    <property type="entry name" value="Acid proteases"/>
    <property type="match status" value="1"/>
</dbReference>
<dbReference type="RefSeq" id="WP_323733377.1">
    <property type="nucleotide sequence ID" value="NZ_CP110820.1"/>
</dbReference>
<keyword evidence="1" id="KW-0472">Membrane</keyword>
<gene>
    <name evidence="2" type="ORF">Bandiella_00417</name>
</gene>
<dbReference type="InterPro" id="IPR021109">
    <property type="entry name" value="Peptidase_aspartic_dom_sf"/>
</dbReference>
<dbReference type="InterPro" id="IPR001969">
    <property type="entry name" value="Aspartic_peptidase_AS"/>
</dbReference>
<dbReference type="Proteomes" id="UP001327219">
    <property type="component" value="Chromosome"/>
</dbReference>
<feature type="transmembrane region" description="Helical" evidence="1">
    <location>
        <begin position="36"/>
        <end position="53"/>
    </location>
</feature>
<protein>
    <submittedName>
        <fullName evidence="2">Aspartic protease</fullName>
    </submittedName>
</protein>
<reference evidence="2 3" key="1">
    <citation type="submission" date="2022-11" db="EMBL/GenBank/DDBJ databases">
        <title>Host association and intracellularity evolved multiple times independently in the Rickettsiales.</title>
        <authorList>
            <person name="Castelli M."/>
            <person name="Nardi T."/>
            <person name="Gammuto L."/>
            <person name="Bellinzona G."/>
            <person name="Sabaneyeva E."/>
            <person name="Potekhin A."/>
            <person name="Serra V."/>
            <person name="Petroni G."/>
            <person name="Sassera D."/>
        </authorList>
    </citation>
    <scope>NUCLEOTIDE SEQUENCE [LARGE SCALE GENOMIC DNA]</scope>
    <source>
        <strain evidence="2 3">NDG2</strain>
    </source>
</reference>
<accession>A0ABZ0UJM8</accession>
<dbReference type="GO" id="GO:0008233">
    <property type="term" value="F:peptidase activity"/>
    <property type="evidence" value="ECO:0007669"/>
    <property type="project" value="UniProtKB-KW"/>
</dbReference>
<evidence type="ECO:0000256" key="1">
    <source>
        <dbReference type="SAM" id="Phobius"/>
    </source>
</evidence>
<keyword evidence="3" id="KW-1185">Reference proteome</keyword>
<keyword evidence="1" id="KW-1133">Transmembrane helix</keyword>
<sequence>MKNKFFFIALITAVLVYLLKERVGHISLDNDRLLNVVYAVIIISTIGMNIISSRIPLGQVLSYAAVWTLIIGTLLTGYTYKADLQNVFNKVYANLIPGTVIQGESEDGNGKVVMLVANQSAHFFANAQVNGVDISFLIDTGATDVALTRNDAKKLGINLESLSYTKKVLTANGTTWSAPIKLDSIQVGDITVNDVSASVSIDEGLDVSLLGMSFLNKLDSYQVHDDTLSFFQK</sequence>
<dbReference type="EMBL" id="CP110820">
    <property type="protein sequence ID" value="WPX96308.1"/>
    <property type="molecule type" value="Genomic_DNA"/>
</dbReference>
<keyword evidence="2" id="KW-0378">Hydrolase</keyword>
<proteinExistence type="predicted"/>
<dbReference type="PROSITE" id="PS00141">
    <property type="entry name" value="ASP_PROTEASE"/>
    <property type="match status" value="1"/>
</dbReference>
<name>A0ABZ0UJM8_9RICK</name>
<organism evidence="2 3">
    <name type="scientific">Candidatus Bandiella euplotis</name>
    <dbReference type="NCBI Taxonomy" id="1664265"/>
    <lineage>
        <taxon>Bacteria</taxon>
        <taxon>Pseudomonadati</taxon>
        <taxon>Pseudomonadota</taxon>
        <taxon>Alphaproteobacteria</taxon>
        <taxon>Rickettsiales</taxon>
        <taxon>Candidatus Midichloriaceae</taxon>
        <taxon>Candidatus Bandiella</taxon>
    </lineage>
</organism>
<evidence type="ECO:0000313" key="3">
    <source>
        <dbReference type="Proteomes" id="UP001327219"/>
    </source>
</evidence>
<dbReference type="Pfam" id="PF13975">
    <property type="entry name" value="gag-asp_proteas"/>
    <property type="match status" value="1"/>
</dbReference>